<reference evidence="8" key="1">
    <citation type="submission" date="2021-01" db="UniProtKB">
        <authorList>
            <consortium name="EnsemblPlants"/>
        </authorList>
    </citation>
    <scope>IDENTIFICATION</scope>
</reference>
<dbReference type="InterPro" id="IPR036955">
    <property type="entry name" value="AP2/ERF_dom_sf"/>
</dbReference>
<feature type="region of interest" description="Disordered" evidence="6">
    <location>
        <begin position="96"/>
        <end position="131"/>
    </location>
</feature>
<dbReference type="GO" id="GO:0003677">
    <property type="term" value="F:DNA binding"/>
    <property type="evidence" value="ECO:0007669"/>
    <property type="project" value="UniProtKB-KW"/>
</dbReference>
<dbReference type="AlphaFoldDB" id="A0A7N0UCT7"/>
<evidence type="ECO:0000256" key="5">
    <source>
        <dbReference type="ARBA" id="ARBA00023242"/>
    </source>
</evidence>
<dbReference type="GO" id="GO:0005634">
    <property type="term" value="C:nucleus"/>
    <property type="evidence" value="ECO:0007669"/>
    <property type="project" value="UniProtKB-SubCell"/>
</dbReference>
<dbReference type="InterPro" id="IPR044808">
    <property type="entry name" value="ERF_plant"/>
</dbReference>
<name>A0A7N0UCT7_KALFE</name>
<organism evidence="8 9">
    <name type="scientific">Kalanchoe fedtschenkoi</name>
    <name type="common">Lavender scallops</name>
    <name type="synonym">South American air plant</name>
    <dbReference type="NCBI Taxonomy" id="63787"/>
    <lineage>
        <taxon>Eukaryota</taxon>
        <taxon>Viridiplantae</taxon>
        <taxon>Streptophyta</taxon>
        <taxon>Embryophyta</taxon>
        <taxon>Tracheophyta</taxon>
        <taxon>Spermatophyta</taxon>
        <taxon>Magnoliopsida</taxon>
        <taxon>eudicotyledons</taxon>
        <taxon>Gunneridae</taxon>
        <taxon>Pentapetalae</taxon>
        <taxon>Saxifragales</taxon>
        <taxon>Crassulaceae</taxon>
        <taxon>Kalanchoe</taxon>
    </lineage>
</organism>
<dbReference type="OMA" id="GSNMDLW"/>
<dbReference type="PANTHER" id="PTHR31190:SF480">
    <property type="entry name" value="ETHYLENE-RESPONSIVE TRANSCRIPTION FACTOR RAP2-12"/>
    <property type="match status" value="1"/>
</dbReference>
<dbReference type="CDD" id="cd00018">
    <property type="entry name" value="AP2"/>
    <property type="match status" value="1"/>
</dbReference>
<evidence type="ECO:0000259" key="7">
    <source>
        <dbReference type="PROSITE" id="PS51032"/>
    </source>
</evidence>
<dbReference type="InterPro" id="IPR016177">
    <property type="entry name" value="DNA-bd_dom_sf"/>
</dbReference>
<dbReference type="EnsemblPlants" id="Kaladp0059s0004.1.v1.1">
    <property type="protein sequence ID" value="Kaladp0059s0004.1.v1.1"/>
    <property type="gene ID" value="Kaladp0059s0004.v1.1"/>
</dbReference>
<protein>
    <recommendedName>
        <fullName evidence="7">AP2/ERF domain-containing protein</fullName>
    </recommendedName>
</protein>
<dbReference type="PANTHER" id="PTHR31190">
    <property type="entry name" value="DNA-BINDING DOMAIN"/>
    <property type="match status" value="1"/>
</dbReference>
<keyword evidence="4" id="KW-0804">Transcription</keyword>
<dbReference type="Gramene" id="Kaladp0059s0004.1.v1.1">
    <property type="protein sequence ID" value="Kaladp0059s0004.1.v1.1"/>
    <property type="gene ID" value="Kaladp0059s0004.v1.1"/>
</dbReference>
<accession>A0A7N0UCT7</accession>
<keyword evidence="5" id="KW-0539">Nucleus</keyword>
<dbReference type="GO" id="GO:0003700">
    <property type="term" value="F:DNA-binding transcription factor activity"/>
    <property type="evidence" value="ECO:0007669"/>
    <property type="project" value="InterPro"/>
</dbReference>
<evidence type="ECO:0000313" key="8">
    <source>
        <dbReference type="EnsemblPlants" id="Kaladp0059s0004.1.v1.1"/>
    </source>
</evidence>
<dbReference type="Proteomes" id="UP000594263">
    <property type="component" value="Unplaced"/>
</dbReference>
<dbReference type="InterPro" id="IPR001471">
    <property type="entry name" value="AP2/ERF_dom"/>
</dbReference>
<dbReference type="SUPFAM" id="SSF54171">
    <property type="entry name" value="DNA-binding domain"/>
    <property type="match status" value="1"/>
</dbReference>
<keyword evidence="9" id="KW-1185">Reference proteome</keyword>
<sequence length="395" mass="43826">MCGGAIISDFIPTSRSHRLTAEFLWPDQQQKRKSGGRKGSWRFDRQLEIVDAVDDDENDDDDDFEADFQGFKDESDDEGEVEIVVKPFAFKAAAAAKSASSQAPKPVKSAGFNGLAEKSAKRKRKNQYRGIRQRPWGKWAAEIRDPGKGVRVWLGTFNTAEEAARAYDAEARRIRGNKAKVNFPEESTPEARKCASRVNTHSKQLKPHENTHGSKHFGLVGDADQEYFNCLNFMEEKPLTQQYGYMNSFPAADQVAPKPLSPSDAANAYFNSDQGSNSFDCSDFGWGGARTPEITSLMSATLEGDESDFLEEANPTKKSKPDFENGMAAEENPVEKLSEEFAAYESQMKLYQIPFDGSSWNASMDSMLNGESTQDAGNPMDLWSFDDASPMGGIF</sequence>
<comment type="subcellular location">
    <subcellularLocation>
        <location evidence="1">Nucleus</location>
    </subcellularLocation>
</comment>
<feature type="domain" description="AP2/ERF" evidence="7">
    <location>
        <begin position="127"/>
        <end position="184"/>
    </location>
</feature>
<dbReference type="PRINTS" id="PR00367">
    <property type="entry name" value="ETHRSPELEMNT"/>
</dbReference>
<keyword evidence="2" id="KW-0805">Transcription regulation</keyword>
<dbReference type="FunFam" id="3.30.730.10:FF:000001">
    <property type="entry name" value="Ethylene-responsive transcription factor 2"/>
    <property type="match status" value="1"/>
</dbReference>
<evidence type="ECO:0000256" key="4">
    <source>
        <dbReference type="ARBA" id="ARBA00023163"/>
    </source>
</evidence>
<dbReference type="SMART" id="SM00380">
    <property type="entry name" value="AP2"/>
    <property type="match status" value="1"/>
</dbReference>
<evidence type="ECO:0000256" key="3">
    <source>
        <dbReference type="ARBA" id="ARBA00023125"/>
    </source>
</evidence>
<proteinExistence type="predicted"/>
<dbReference type="Gene3D" id="3.30.730.10">
    <property type="entry name" value="AP2/ERF domain"/>
    <property type="match status" value="1"/>
</dbReference>
<dbReference type="GO" id="GO:0009873">
    <property type="term" value="P:ethylene-activated signaling pathway"/>
    <property type="evidence" value="ECO:0007669"/>
    <property type="project" value="InterPro"/>
</dbReference>
<feature type="compositionally biased region" description="Low complexity" evidence="6">
    <location>
        <begin position="96"/>
        <end position="110"/>
    </location>
</feature>
<dbReference type="PROSITE" id="PS51032">
    <property type="entry name" value="AP2_ERF"/>
    <property type="match status" value="1"/>
</dbReference>
<evidence type="ECO:0000256" key="2">
    <source>
        <dbReference type="ARBA" id="ARBA00023015"/>
    </source>
</evidence>
<evidence type="ECO:0000313" key="9">
    <source>
        <dbReference type="Proteomes" id="UP000594263"/>
    </source>
</evidence>
<evidence type="ECO:0000256" key="6">
    <source>
        <dbReference type="SAM" id="MobiDB-lite"/>
    </source>
</evidence>
<evidence type="ECO:0000256" key="1">
    <source>
        <dbReference type="ARBA" id="ARBA00004123"/>
    </source>
</evidence>
<dbReference type="Pfam" id="PF00847">
    <property type="entry name" value="AP2"/>
    <property type="match status" value="1"/>
</dbReference>
<keyword evidence="3" id="KW-0238">DNA-binding</keyword>